<keyword evidence="3" id="KW-1185">Reference proteome</keyword>
<protein>
    <submittedName>
        <fullName evidence="2">Uncharacterized protein</fullName>
    </submittedName>
</protein>
<dbReference type="EMBL" id="CP039964">
    <property type="protein sequence ID" value="QCO55572.1"/>
    <property type="molecule type" value="Genomic_DNA"/>
</dbReference>
<sequence length="129" mass="13776">MSRLDAGGHTNITIKGGFLGVFTLDIELTLNRCKESNLSAGGVLPLVKKLSGSDNGSVSYEKAKGLAGLRRNMRPFLPEKIAKTRIPGVSARNPPITMRKPSPCSAQCKANASMTGEMPQHHEYIGSPV</sequence>
<dbReference type="KEGG" id="pseb:EOK75_07310"/>
<reference evidence="2 3" key="1">
    <citation type="submission" date="2019-05" db="EMBL/GenBank/DDBJ databases">
        <title>Pseudorhodobacter turbinis sp. nov., isolated from the gut of the Korean turban shell.</title>
        <authorList>
            <person name="Jeong Y.-S."/>
            <person name="Kang W.-R."/>
            <person name="Bae J.-W."/>
        </authorList>
    </citation>
    <scope>NUCLEOTIDE SEQUENCE [LARGE SCALE GENOMIC DNA]</scope>
    <source>
        <strain evidence="2 3">S12M18</strain>
    </source>
</reference>
<organism evidence="2 3">
    <name type="scientific">Pseudorhodobacter turbinis</name>
    <dbReference type="NCBI Taxonomy" id="2500533"/>
    <lineage>
        <taxon>Bacteria</taxon>
        <taxon>Pseudomonadati</taxon>
        <taxon>Pseudomonadota</taxon>
        <taxon>Alphaproteobacteria</taxon>
        <taxon>Rhodobacterales</taxon>
        <taxon>Paracoccaceae</taxon>
        <taxon>Pseudorhodobacter</taxon>
    </lineage>
</organism>
<evidence type="ECO:0000313" key="3">
    <source>
        <dbReference type="Proteomes" id="UP000298631"/>
    </source>
</evidence>
<evidence type="ECO:0000256" key="1">
    <source>
        <dbReference type="SAM" id="MobiDB-lite"/>
    </source>
</evidence>
<proteinExistence type="predicted"/>
<feature type="region of interest" description="Disordered" evidence="1">
    <location>
        <begin position="87"/>
        <end position="109"/>
    </location>
</feature>
<accession>A0A4P8EFU1</accession>
<dbReference type="AlphaFoldDB" id="A0A4P8EFU1"/>
<dbReference type="Proteomes" id="UP000298631">
    <property type="component" value="Chromosome"/>
</dbReference>
<evidence type="ECO:0000313" key="2">
    <source>
        <dbReference type="EMBL" id="QCO55572.1"/>
    </source>
</evidence>
<name>A0A4P8EFU1_9RHOB</name>
<gene>
    <name evidence="2" type="ORF">EOK75_07310</name>
</gene>